<accession>A0ABQ2JX32</accession>
<evidence type="ECO:0000313" key="3">
    <source>
        <dbReference type="Proteomes" id="UP000605099"/>
    </source>
</evidence>
<feature type="transmembrane region" description="Helical" evidence="1">
    <location>
        <begin position="54"/>
        <end position="76"/>
    </location>
</feature>
<organism evidence="2 3">
    <name type="scientific">Novosphingobium indicum</name>
    <dbReference type="NCBI Taxonomy" id="462949"/>
    <lineage>
        <taxon>Bacteria</taxon>
        <taxon>Pseudomonadati</taxon>
        <taxon>Pseudomonadota</taxon>
        <taxon>Alphaproteobacteria</taxon>
        <taxon>Sphingomonadales</taxon>
        <taxon>Sphingomonadaceae</taxon>
        <taxon>Novosphingobium</taxon>
    </lineage>
</organism>
<sequence>MNDSRLVGLLLILATLPGLAWIWSDYRGGNVRLMLFSRMRSPIRASRKDDPQRFWAYLGFNILLFALMGAGGLYLMMVKP</sequence>
<protein>
    <submittedName>
        <fullName evidence="2">Uncharacterized protein</fullName>
    </submittedName>
</protein>
<name>A0ABQ2JX32_9SPHN</name>
<gene>
    <name evidence="2" type="ORF">GCM10011349_41000</name>
</gene>
<keyword evidence="3" id="KW-1185">Reference proteome</keyword>
<evidence type="ECO:0000313" key="2">
    <source>
        <dbReference type="EMBL" id="GGN59945.1"/>
    </source>
</evidence>
<keyword evidence="1" id="KW-1133">Transmembrane helix</keyword>
<dbReference type="Proteomes" id="UP000605099">
    <property type="component" value="Unassembled WGS sequence"/>
</dbReference>
<reference evidence="3" key="1">
    <citation type="journal article" date="2019" name="Int. J. Syst. Evol. Microbiol.">
        <title>The Global Catalogue of Microorganisms (GCM) 10K type strain sequencing project: providing services to taxonomists for standard genome sequencing and annotation.</title>
        <authorList>
            <consortium name="The Broad Institute Genomics Platform"/>
            <consortium name="The Broad Institute Genome Sequencing Center for Infectious Disease"/>
            <person name="Wu L."/>
            <person name="Ma J."/>
        </authorList>
    </citation>
    <scope>NUCLEOTIDE SEQUENCE [LARGE SCALE GENOMIC DNA]</scope>
    <source>
        <strain evidence="3">CGMCC 1.6784</strain>
    </source>
</reference>
<keyword evidence="1" id="KW-0472">Membrane</keyword>
<dbReference type="EMBL" id="BMLK01000028">
    <property type="protein sequence ID" value="GGN59945.1"/>
    <property type="molecule type" value="Genomic_DNA"/>
</dbReference>
<keyword evidence="1" id="KW-0812">Transmembrane</keyword>
<proteinExistence type="predicted"/>
<comment type="caution">
    <text evidence="2">The sequence shown here is derived from an EMBL/GenBank/DDBJ whole genome shotgun (WGS) entry which is preliminary data.</text>
</comment>
<dbReference type="RefSeq" id="WP_188822809.1">
    <property type="nucleotide sequence ID" value="NZ_BMLK01000028.1"/>
</dbReference>
<evidence type="ECO:0000256" key="1">
    <source>
        <dbReference type="SAM" id="Phobius"/>
    </source>
</evidence>